<keyword evidence="2" id="KW-1185">Reference proteome</keyword>
<reference evidence="1 2" key="1">
    <citation type="submission" date="2019-03" db="EMBL/GenBank/DDBJ databases">
        <authorList>
            <person name="Gonzalez-Pimentel J.L."/>
        </authorList>
    </citation>
    <scope>NUCLEOTIDE SEQUENCE [LARGE SCALE GENOMIC DNA]</scope>
    <source>
        <strain evidence="1 2">JCM 31289</strain>
    </source>
</reference>
<protein>
    <submittedName>
        <fullName evidence="1">Uncharacterized protein</fullName>
    </submittedName>
</protein>
<proteinExistence type="predicted"/>
<gene>
    <name evidence="1" type="ORF">E4099_12450</name>
</gene>
<dbReference type="RefSeq" id="WP_135339077.1">
    <property type="nucleotide sequence ID" value="NZ_JBHLTX010000058.1"/>
</dbReference>
<name>A0A4Z0H9D0_9ACTN</name>
<accession>A0A4Z0H9D0</accession>
<comment type="caution">
    <text evidence="1">The sequence shown here is derived from an EMBL/GenBank/DDBJ whole genome shotgun (WGS) entry which is preliminary data.</text>
</comment>
<dbReference type="Proteomes" id="UP000297948">
    <property type="component" value="Unassembled WGS sequence"/>
</dbReference>
<dbReference type="AlphaFoldDB" id="A0A4Z0H9D0"/>
<sequence>MTALTPSTALETTEALLRRAAELEAGWYTGPRMWHGTSGEQVTGLQVATHLEAALGVLERDGWEPGSFGLWEVLHGSLDLTSVSTGVLELVICARTGASAAEPRLWDLVPGRTADQVRTLLLIGATYARRYGPMGERSA</sequence>
<evidence type="ECO:0000313" key="2">
    <source>
        <dbReference type="Proteomes" id="UP000297948"/>
    </source>
</evidence>
<dbReference type="OrthoDB" id="4251867at2"/>
<evidence type="ECO:0000313" key="1">
    <source>
        <dbReference type="EMBL" id="TGB10819.1"/>
    </source>
</evidence>
<dbReference type="EMBL" id="SRID01000090">
    <property type="protein sequence ID" value="TGB10819.1"/>
    <property type="molecule type" value="Genomic_DNA"/>
</dbReference>
<organism evidence="1 2">
    <name type="scientific">Streptomyces palmae</name>
    <dbReference type="NCBI Taxonomy" id="1701085"/>
    <lineage>
        <taxon>Bacteria</taxon>
        <taxon>Bacillati</taxon>
        <taxon>Actinomycetota</taxon>
        <taxon>Actinomycetes</taxon>
        <taxon>Kitasatosporales</taxon>
        <taxon>Streptomycetaceae</taxon>
        <taxon>Streptomyces</taxon>
    </lineage>
</organism>